<evidence type="ECO:0000256" key="1">
    <source>
        <dbReference type="SAM" id="Phobius"/>
    </source>
</evidence>
<evidence type="ECO:0000313" key="3">
    <source>
        <dbReference type="Proteomes" id="UP000242470"/>
    </source>
</evidence>
<dbReference type="AlphaFoldDB" id="A0AAP8PMI3"/>
<dbReference type="Proteomes" id="UP000242470">
    <property type="component" value="Unassembled WGS sequence"/>
</dbReference>
<organism evidence="2 3">
    <name type="scientific">Staphylococcus auricularis</name>
    <dbReference type="NCBI Taxonomy" id="29379"/>
    <lineage>
        <taxon>Bacteria</taxon>
        <taxon>Bacillati</taxon>
        <taxon>Bacillota</taxon>
        <taxon>Bacilli</taxon>
        <taxon>Bacillales</taxon>
        <taxon>Staphylococcaceae</taxon>
        <taxon>Staphylococcus</taxon>
    </lineage>
</organism>
<comment type="caution">
    <text evidence="2">The sequence shown here is derived from an EMBL/GenBank/DDBJ whole genome shotgun (WGS) entry which is preliminary data.</text>
</comment>
<sequence>LSLITFINISIFMKGLYKNQTQPNITLFIYTYILLAIVMTVFFTTSVNQLLSNSKEYRSIASSMKNWDYTKNVYKIVKAENGAHHKKSIELTQDKKFEKLFKSKNNFGFLIDTENFMGEDEGDPLYLVNEEEDSNIEADGKTIT</sequence>
<protein>
    <submittedName>
        <fullName evidence="2">Uncharacterized protein</fullName>
    </submittedName>
</protein>
<dbReference type="EMBL" id="PPQW01000100">
    <property type="protein sequence ID" value="PNZ65768.1"/>
    <property type="molecule type" value="Genomic_DNA"/>
</dbReference>
<name>A0AAP8PMI3_9STAP</name>
<proteinExistence type="predicted"/>
<feature type="transmembrane region" description="Helical" evidence="1">
    <location>
        <begin position="27"/>
        <end position="51"/>
    </location>
</feature>
<feature type="non-terminal residue" evidence="2">
    <location>
        <position position="1"/>
    </location>
</feature>
<gene>
    <name evidence="2" type="ORF">CD158_10560</name>
</gene>
<keyword evidence="1" id="KW-0472">Membrane</keyword>
<keyword evidence="1" id="KW-0812">Transmembrane</keyword>
<feature type="non-terminal residue" evidence="2">
    <location>
        <position position="144"/>
    </location>
</feature>
<keyword evidence="1" id="KW-1133">Transmembrane helix</keyword>
<accession>A0AAP8PMI3</accession>
<evidence type="ECO:0000313" key="2">
    <source>
        <dbReference type="EMBL" id="PNZ65768.1"/>
    </source>
</evidence>
<reference evidence="2 3" key="1">
    <citation type="submission" date="2017-08" db="EMBL/GenBank/DDBJ databases">
        <title>Draft genome sequences of 64 type strains of genus Staph aureus.</title>
        <authorList>
            <person name="Cole K."/>
            <person name="Golubchik T."/>
            <person name="Russell J."/>
            <person name="Foster D."/>
            <person name="Llewelyn M."/>
            <person name="Wilson D."/>
            <person name="Crook D."/>
            <person name="Paul J."/>
        </authorList>
    </citation>
    <scope>NUCLEOTIDE SEQUENCE [LARGE SCALE GENOMIC DNA]</scope>
    <source>
        <strain evidence="2 3">NCTC 12101</strain>
    </source>
</reference>